<evidence type="ECO:0000256" key="4">
    <source>
        <dbReference type="ARBA" id="ARBA00022561"/>
    </source>
</evidence>
<dbReference type="EMBL" id="MH760402">
    <property type="protein sequence ID" value="QCC72755.1"/>
    <property type="molecule type" value="Genomic_DNA"/>
</dbReference>
<organism evidence="7">
    <name type="scientific">Torque teno virus</name>
    <dbReference type="NCBI Taxonomy" id="68887"/>
    <lineage>
        <taxon>Viruses</taxon>
        <taxon>Monodnaviria</taxon>
        <taxon>Shotokuvirae</taxon>
        <taxon>Commensaviricota</taxon>
        <taxon>Cardeaviricetes</taxon>
        <taxon>Sanitavirales</taxon>
        <taxon>Anelloviridae</taxon>
    </lineage>
</organism>
<evidence type="ECO:0000256" key="2">
    <source>
        <dbReference type="ARBA" id="ARBA00006131"/>
    </source>
</evidence>
<accession>A0A4D6IXT5</accession>
<dbReference type="GO" id="GO:0039615">
    <property type="term" value="C:T=1 icosahedral viral capsid"/>
    <property type="evidence" value="ECO:0007669"/>
    <property type="project" value="UniProtKB-UniRule"/>
</dbReference>
<reference evidence="7" key="1">
    <citation type="submission" date="2018-08" db="EMBL/GenBank/DDBJ databases">
        <title>Oral virome of Sapajus nigritus.</title>
        <authorList>
            <person name="Santos R.N."/>
            <person name="Finoketti F."/>
            <person name="Campos A.S."/>
            <person name="Campos F.S."/>
            <person name="Roehe P."/>
            <person name="Batista H.R."/>
            <person name="Wagner P.C."/>
            <person name="Franco A.C."/>
        </authorList>
    </citation>
    <scope>NUCLEOTIDE SEQUENCE</scope>
</reference>
<keyword evidence="5 6" id="KW-0946">Virion</keyword>
<comment type="subcellular location">
    <subcellularLocation>
        <location evidence="1 6">Virion</location>
    </subcellularLocation>
</comment>
<evidence type="ECO:0000256" key="1">
    <source>
        <dbReference type="ARBA" id="ARBA00004328"/>
    </source>
</evidence>
<keyword evidence="3 6" id="KW-1140">T=1 icosahedral capsid protein</keyword>
<keyword evidence="4 6" id="KW-0167">Capsid protein</keyword>
<dbReference type="InterPro" id="IPR004219">
    <property type="entry name" value="TTvirus_Unk"/>
</dbReference>
<comment type="similarity">
    <text evidence="2 6">Belongs to the anelloviridae capsid protein family.</text>
</comment>
<proteinExistence type="inferred from homology"/>
<evidence type="ECO:0000313" key="7">
    <source>
        <dbReference type="EMBL" id="QCC72755.1"/>
    </source>
</evidence>
<dbReference type="Pfam" id="PF02956">
    <property type="entry name" value="TT_ORF1"/>
    <property type="match status" value="1"/>
</dbReference>
<comment type="function">
    <text evidence="6">Self-assembles to form an icosahedral capsid.</text>
</comment>
<evidence type="ECO:0000256" key="6">
    <source>
        <dbReference type="RuleBase" id="RU361230"/>
    </source>
</evidence>
<sequence length="599" mass="69475">MVGYEWALFWGPACPHRILYDNIGWPPKYIGQCEGGSMNFMQHNLFWLYQDALQMRNTWSRSNMGLDLVKYYGTAFWFPRHLYLSYIVTFDTKGNFHVTEESYPSLHPEMMLVKRKKIIVWSKNHRPNGKNYIKVFLKPPALLKSHWYFARDFCKTTLFTLGITAFDPNSGVLSGNQPNSSIILYGFPYYSRPMPYDCYADFCGKCFGPQDIPWPSRPNRVEVHREGTLNLNQYYIKCYDLTTKEYGLQNTAKLQSYSVTTDTLKSDLKIAVTLGRWSVIWPNVDEGWGTQDAIKKQTPFQYRYSWRDDYGIGNRLVIWTRKCLTGIPEEDNVLKDRPLYQLATGYYDFIRMHTDHDPLNWVAVVNCAYTVPKMTQVVLVGKDWFSKVLQPGKNNMLVNNPQTKIKNWDSNTNGYKSKANTAAFQGCVTRAPDFVDSEPAFKELYLSSPFTIKLQNAPGNINYWYKSYWRWGGDVPNKRPLEDPCQKPKWGALPKTCTDERGVLLENPRQQEPAALIHRGDLRRGELTTRGLKRLMSLDPTGVQSPCRKKHRPKQAVALEETVEPEDVYFWEKPRWTAAEVEESQFKLGKRDYASSSTS</sequence>
<evidence type="ECO:0000256" key="5">
    <source>
        <dbReference type="ARBA" id="ARBA00022844"/>
    </source>
</evidence>
<protein>
    <recommendedName>
        <fullName evidence="6">Capsid protein</fullName>
    </recommendedName>
</protein>
<evidence type="ECO:0000256" key="3">
    <source>
        <dbReference type="ARBA" id="ARBA00022431"/>
    </source>
</evidence>
<name>A0A4D6IXT5_9VIRU</name>